<protein>
    <submittedName>
        <fullName evidence="2">Uncharacterized protein</fullName>
    </submittedName>
</protein>
<feature type="compositionally biased region" description="Low complexity" evidence="1">
    <location>
        <begin position="363"/>
        <end position="379"/>
    </location>
</feature>
<evidence type="ECO:0000313" key="3">
    <source>
        <dbReference type="Proteomes" id="UP000652761"/>
    </source>
</evidence>
<dbReference type="PANTHER" id="PTHR33448">
    <property type="entry name" value="CHLOROPLAST PROTEIN HCF243-RELATED"/>
    <property type="match status" value="1"/>
</dbReference>
<gene>
    <name evidence="2" type="ORF">Taro_036300</name>
</gene>
<proteinExistence type="predicted"/>
<comment type="caution">
    <text evidence="2">The sequence shown here is derived from an EMBL/GenBank/DDBJ whole genome shotgun (WGS) entry which is preliminary data.</text>
</comment>
<feature type="region of interest" description="Disordered" evidence="1">
    <location>
        <begin position="1"/>
        <end position="110"/>
    </location>
</feature>
<accession>A0A843VX37</accession>
<dbReference type="OrthoDB" id="785861at2759"/>
<evidence type="ECO:0000256" key="1">
    <source>
        <dbReference type="SAM" id="MobiDB-lite"/>
    </source>
</evidence>
<evidence type="ECO:0000313" key="2">
    <source>
        <dbReference type="EMBL" id="MQM03523.1"/>
    </source>
</evidence>
<reference evidence="2" key="1">
    <citation type="submission" date="2017-07" db="EMBL/GenBank/DDBJ databases">
        <title>Taro Niue Genome Assembly and Annotation.</title>
        <authorList>
            <person name="Atibalentja N."/>
            <person name="Keating K."/>
            <person name="Fields C.J."/>
        </authorList>
    </citation>
    <scope>NUCLEOTIDE SEQUENCE</scope>
    <source>
        <strain evidence="2">Niue_2</strain>
        <tissue evidence="2">Leaf</tissue>
    </source>
</reference>
<dbReference type="AlphaFoldDB" id="A0A843VX37"/>
<sequence length="394" mass="43093">MIRTPSKVMMVSSSPGRAAEKLPAPMLTTLLRGKGGSRSRGRSSASMSRSSPMFTARRRSASVDIQEEKEPSSPKVTCIGQVRISKRKSAASGSSSSSLRSQQQQKQGGCVPRGCRCFQRGFFCNPFSKGLGVKFKPSSASASPYRHHDSRGWRKWFLLPRSGCYRQRKPPRQRQQHQQWLKEEPPRMTGVQAAVAGSDDEGERSEHGEVEEEDDDDEEETKVFVPTTPPKNALLLMRCRSAPHRPACVPDRFWASSPYGAESDNAASTAAAAPGGMEPSRGENRGEEPITVSTYEDRVGINDGGAEESREGEDYDGEAAAVGPSPSFSSRPLILTRCKSEPARRAAKLAAPDASYCFWNSGSNQSNKPRSKNSSNNNKRWLTLLGEARPIPSQ</sequence>
<name>A0A843VX37_COLES</name>
<feature type="compositionally biased region" description="Acidic residues" evidence="1">
    <location>
        <begin position="198"/>
        <end position="220"/>
    </location>
</feature>
<feature type="compositionally biased region" description="Low complexity" evidence="1">
    <location>
        <begin position="90"/>
        <end position="109"/>
    </location>
</feature>
<dbReference type="EMBL" id="NMUH01003048">
    <property type="protein sequence ID" value="MQM03523.1"/>
    <property type="molecule type" value="Genomic_DNA"/>
</dbReference>
<organism evidence="2 3">
    <name type="scientific">Colocasia esculenta</name>
    <name type="common">Wild taro</name>
    <name type="synonym">Arum esculentum</name>
    <dbReference type="NCBI Taxonomy" id="4460"/>
    <lineage>
        <taxon>Eukaryota</taxon>
        <taxon>Viridiplantae</taxon>
        <taxon>Streptophyta</taxon>
        <taxon>Embryophyta</taxon>
        <taxon>Tracheophyta</taxon>
        <taxon>Spermatophyta</taxon>
        <taxon>Magnoliopsida</taxon>
        <taxon>Liliopsida</taxon>
        <taxon>Araceae</taxon>
        <taxon>Aroideae</taxon>
        <taxon>Colocasieae</taxon>
        <taxon>Colocasia</taxon>
    </lineage>
</organism>
<feature type="region of interest" description="Disordered" evidence="1">
    <location>
        <begin position="358"/>
        <end position="394"/>
    </location>
</feature>
<dbReference type="Proteomes" id="UP000652761">
    <property type="component" value="Unassembled WGS sequence"/>
</dbReference>
<feature type="region of interest" description="Disordered" evidence="1">
    <location>
        <begin position="167"/>
        <end position="229"/>
    </location>
</feature>
<keyword evidence="3" id="KW-1185">Reference proteome</keyword>
<feature type="region of interest" description="Disordered" evidence="1">
    <location>
        <begin position="261"/>
        <end position="328"/>
    </location>
</feature>
<feature type="compositionally biased region" description="Low complexity" evidence="1">
    <location>
        <begin position="42"/>
        <end position="51"/>
    </location>
</feature>
<dbReference type="PANTHER" id="PTHR33448:SF10">
    <property type="entry name" value="PROTAMINE P1 FAMILY PROTEIN"/>
    <property type="match status" value="1"/>
</dbReference>